<feature type="compositionally biased region" description="Acidic residues" evidence="1">
    <location>
        <begin position="490"/>
        <end position="501"/>
    </location>
</feature>
<dbReference type="AlphaFoldDB" id="A0AAD7H6G7"/>
<keyword evidence="3" id="KW-1185">Reference proteome</keyword>
<evidence type="ECO:0000256" key="1">
    <source>
        <dbReference type="SAM" id="MobiDB-lite"/>
    </source>
</evidence>
<feature type="region of interest" description="Disordered" evidence="1">
    <location>
        <begin position="1"/>
        <end position="58"/>
    </location>
</feature>
<feature type="compositionally biased region" description="Basic residues" evidence="1">
    <location>
        <begin position="1"/>
        <end position="11"/>
    </location>
</feature>
<feature type="region of interest" description="Disordered" evidence="1">
    <location>
        <begin position="476"/>
        <end position="675"/>
    </location>
</feature>
<protein>
    <submittedName>
        <fullName evidence="2">Uncharacterized protein</fullName>
    </submittedName>
</protein>
<accession>A0AAD7H6G7</accession>
<proteinExistence type="predicted"/>
<dbReference type="Proteomes" id="UP001215598">
    <property type="component" value="Unassembled WGS sequence"/>
</dbReference>
<sequence>MSSRKPSTRKTRSQDAKASPSTPSTIKIKVPAPGSTRRPSTPAPSPVAQRQSTPALPRLSSLPKFSELDYKKPFHKPSLESFTWPANLVLNSLAYHEYGSFKMDKTTAKSFYVLMHPTIGHLVPLIRRPAHVEAQTPAVLRELLTKALPVFELFFQHQQRFDRSRLLGGVVHRLCDLAAPLGGSLPSRIRALLLPERFKKIGIVPLNFDLPLHGLKPPTDLFIETYPYTADERAAIAPFCVEPFVRIFTLLRFPQAVNEDTEARFLPHIACAMESFTLWVNGRPKDVPLTPIQQRLCFSLRKCIENLTQDRQTKRWLKVIPEGGKVPFPTNGYSLSRTVYPPRPAGYEGPSNVHPMFEGEPDGCCLNAEDLLETDPYVPPIATLPDSSPSAGPSKEKHATEKQTPTRYARKSRSFSEIPLNLSIPASAPATPTPASVPATPVSAAKPALFSSPPEKIFSSGSEDEVFPFKATVEEMEGQEDIVPGSPLDFDVEMPALDEELNIPSPPTPTPKGKEAIKFGPPKRKRVEDGDQNVDPPRSNASAGGNSTAPKVTPVSSPERPSKRPRQTLEVVIQRDPALHAHAVRSSTAALDSEPNSSPSPSPSPSPGPRTRARTKIASNKTLKGSKLKKKKSSKRRTASPGFDANFPPPVRPHRGEQKGKQTTKTAREPPPNSYTNLVDAIRRGMSSLLELPCLSCICFNKECKARTTGQRCESCKYSMCSHTLTAEDIHKRVQALSEYTVFSNNNLMSAMQTVKRESEDLLLLQAQVSRQAARLRAASNYFAMLIRAMIQFYGRDNFAFLWKVPDRYREFFMNFVLHNTALLKEDHEFSADEKAAVKNRFGYVEEPWSEEFEEAFLEELKDYAAAEPHPTDPLFVGPFSAEWASGDHLSLSEVANGRSSLVREPRTPTPPPVVSGSGPKV</sequence>
<gene>
    <name evidence="2" type="ORF">B0H16DRAFT_1478857</name>
</gene>
<feature type="region of interest" description="Disordered" evidence="1">
    <location>
        <begin position="897"/>
        <end position="922"/>
    </location>
</feature>
<evidence type="ECO:0000313" key="3">
    <source>
        <dbReference type="Proteomes" id="UP001215598"/>
    </source>
</evidence>
<dbReference type="EMBL" id="JARKIB010000349">
    <property type="protein sequence ID" value="KAJ7713205.1"/>
    <property type="molecule type" value="Genomic_DNA"/>
</dbReference>
<comment type="caution">
    <text evidence="2">The sequence shown here is derived from an EMBL/GenBank/DDBJ whole genome shotgun (WGS) entry which is preliminary data.</text>
</comment>
<organism evidence="2 3">
    <name type="scientific">Mycena metata</name>
    <dbReference type="NCBI Taxonomy" id="1033252"/>
    <lineage>
        <taxon>Eukaryota</taxon>
        <taxon>Fungi</taxon>
        <taxon>Dikarya</taxon>
        <taxon>Basidiomycota</taxon>
        <taxon>Agaricomycotina</taxon>
        <taxon>Agaricomycetes</taxon>
        <taxon>Agaricomycetidae</taxon>
        <taxon>Agaricales</taxon>
        <taxon>Marasmiineae</taxon>
        <taxon>Mycenaceae</taxon>
        <taxon>Mycena</taxon>
    </lineage>
</organism>
<feature type="compositionally biased region" description="Basic residues" evidence="1">
    <location>
        <begin position="624"/>
        <end position="638"/>
    </location>
</feature>
<name>A0AAD7H6G7_9AGAR</name>
<reference evidence="2" key="1">
    <citation type="submission" date="2023-03" db="EMBL/GenBank/DDBJ databases">
        <title>Massive genome expansion in bonnet fungi (Mycena s.s.) driven by repeated elements and novel gene families across ecological guilds.</title>
        <authorList>
            <consortium name="Lawrence Berkeley National Laboratory"/>
            <person name="Harder C.B."/>
            <person name="Miyauchi S."/>
            <person name="Viragh M."/>
            <person name="Kuo A."/>
            <person name="Thoen E."/>
            <person name="Andreopoulos B."/>
            <person name="Lu D."/>
            <person name="Skrede I."/>
            <person name="Drula E."/>
            <person name="Henrissat B."/>
            <person name="Morin E."/>
            <person name="Kohler A."/>
            <person name="Barry K."/>
            <person name="LaButti K."/>
            <person name="Morin E."/>
            <person name="Salamov A."/>
            <person name="Lipzen A."/>
            <person name="Mereny Z."/>
            <person name="Hegedus B."/>
            <person name="Baldrian P."/>
            <person name="Stursova M."/>
            <person name="Weitz H."/>
            <person name="Taylor A."/>
            <person name="Grigoriev I.V."/>
            <person name="Nagy L.G."/>
            <person name="Martin F."/>
            <person name="Kauserud H."/>
        </authorList>
    </citation>
    <scope>NUCLEOTIDE SEQUENCE</scope>
    <source>
        <strain evidence="2">CBHHK182m</strain>
    </source>
</reference>
<feature type="compositionally biased region" description="Pro residues" evidence="1">
    <location>
        <begin position="598"/>
        <end position="608"/>
    </location>
</feature>
<feature type="compositionally biased region" description="Polar residues" evidence="1">
    <location>
        <begin position="539"/>
        <end position="556"/>
    </location>
</feature>
<evidence type="ECO:0000313" key="2">
    <source>
        <dbReference type="EMBL" id="KAJ7713205.1"/>
    </source>
</evidence>
<feature type="region of interest" description="Disordered" evidence="1">
    <location>
        <begin position="380"/>
        <end position="414"/>
    </location>
</feature>